<reference evidence="1" key="1">
    <citation type="journal article" date="2015" name="Nature">
        <title>Complex archaea that bridge the gap between prokaryotes and eukaryotes.</title>
        <authorList>
            <person name="Spang A."/>
            <person name="Saw J.H."/>
            <person name="Jorgensen S.L."/>
            <person name="Zaremba-Niedzwiedzka K."/>
            <person name="Martijn J."/>
            <person name="Lind A.E."/>
            <person name="van Eijk R."/>
            <person name="Schleper C."/>
            <person name="Guy L."/>
            <person name="Ettema T.J."/>
        </authorList>
    </citation>
    <scope>NUCLEOTIDE SEQUENCE</scope>
</reference>
<dbReference type="AlphaFoldDB" id="A0A0F9IEB4"/>
<comment type="caution">
    <text evidence="1">The sequence shown here is derived from an EMBL/GenBank/DDBJ whole genome shotgun (WGS) entry which is preliminary data.</text>
</comment>
<sequence length="201" mass="22440">MLPLEGVTAFVLGTGPDLPTGHLHLLDGHFTVGVNRIWRCGFVPTVSLWIDGGIYEQAPEHFDRTLCVCDESAKVRPEHIGLPVRPAPDGKLPRHLNPGRLVHLPNTGIVAALWAVSLGAYPVGLLGMGCKDDRRRPAQTDAMREARQAALAMDYRPRGQIFRSLWPMSGEASEFRHQMASHYIQRCRPEDVARGVREFYR</sequence>
<evidence type="ECO:0000313" key="1">
    <source>
        <dbReference type="EMBL" id="KKM25981.1"/>
    </source>
</evidence>
<name>A0A0F9IEB4_9ZZZZ</name>
<organism evidence="1">
    <name type="scientific">marine sediment metagenome</name>
    <dbReference type="NCBI Taxonomy" id="412755"/>
    <lineage>
        <taxon>unclassified sequences</taxon>
        <taxon>metagenomes</taxon>
        <taxon>ecological metagenomes</taxon>
    </lineage>
</organism>
<protein>
    <submittedName>
        <fullName evidence="1">Uncharacterized protein</fullName>
    </submittedName>
</protein>
<proteinExistence type="predicted"/>
<dbReference type="EMBL" id="LAZR01012599">
    <property type="protein sequence ID" value="KKM25981.1"/>
    <property type="molecule type" value="Genomic_DNA"/>
</dbReference>
<gene>
    <name evidence="1" type="ORF">LCGC14_1589510</name>
</gene>
<accession>A0A0F9IEB4</accession>